<feature type="repeat" description="TPR" evidence="10">
    <location>
        <begin position="974"/>
        <end position="1007"/>
    </location>
</feature>
<feature type="repeat" description="TPR" evidence="10">
    <location>
        <begin position="1058"/>
        <end position="1091"/>
    </location>
</feature>
<dbReference type="EMBL" id="JACJSK010000021">
    <property type="protein sequence ID" value="MBD2545259.1"/>
    <property type="molecule type" value="Genomic_DNA"/>
</dbReference>
<feature type="domain" description="NB-ARC" evidence="11">
    <location>
        <begin position="425"/>
        <end position="593"/>
    </location>
</feature>
<dbReference type="Pfam" id="PF13424">
    <property type="entry name" value="TPR_12"/>
    <property type="match status" value="5"/>
</dbReference>
<dbReference type="InterPro" id="IPR002182">
    <property type="entry name" value="NB-ARC"/>
</dbReference>
<keyword evidence="9" id="KW-0206">Cytoskeleton</keyword>
<feature type="repeat" description="TPR" evidence="10">
    <location>
        <begin position="932"/>
        <end position="965"/>
    </location>
</feature>
<accession>A0ABR8EEJ8</accession>
<keyword evidence="8" id="KW-0505">Motor protein</keyword>
<keyword evidence="4" id="KW-0493">Microtubule</keyword>
<protein>
    <submittedName>
        <fullName evidence="13">Tetratricopeptide repeat protein</fullName>
    </submittedName>
</protein>
<name>A0ABR8EEJ8_9CYAN</name>
<dbReference type="Gene3D" id="3.40.50.300">
    <property type="entry name" value="P-loop containing nucleotide triphosphate hydrolases"/>
    <property type="match status" value="1"/>
</dbReference>
<dbReference type="PANTHER" id="PTHR45783:SF3">
    <property type="entry name" value="KINESIN LIGHT CHAIN"/>
    <property type="match status" value="1"/>
</dbReference>
<dbReference type="InterPro" id="IPR002151">
    <property type="entry name" value="Kinesin_light"/>
</dbReference>
<evidence type="ECO:0000256" key="8">
    <source>
        <dbReference type="ARBA" id="ARBA00023175"/>
    </source>
</evidence>
<evidence type="ECO:0000313" key="14">
    <source>
        <dbReference type="Proteomes" id="UP000641954"/>
    </source>
</evidence>
<evidence type="ECO:0000259" key="11">
    <source>
        <dbReference type="Pfam" id="PF00931"/>
    </source>
</evidence>
<dbReference type="SUPFAM" id="SSF48452">
    <property type="entry name" value="TPR-like"/>
    <property type="match status" value="4"/>
</dbReference>
<dbReference type="Pfam" id="PF12770">
    <property type="entry name" value="CHAT"/>
    <property type="match status" value="1"/>
</dbReference>
<dbReference type="SMART" id="SM00028">
    <property type="entry name" value="TPR"/>
    <property type="match status" value="11"/>
</dbReference>
<keyword evidence="3" id="KW-0963">Cytoplasm</keyword>
<feature type="repeat" description="TPR" evidence="10">
    <location>
        <begin position="1100"/>
        <end position="1133"/>
    </location>
</feature>
<dbReference type="InterPro" id="IPR027417">
    <property type="entry name" value="P-loop_NTPase"/>
</dbReference>
<evidence type="ECO:0000259" key="12">
    <source>
        <dbReference type="Pfam" id="PF12770"/>
    </source>
</evidence>
<dbReference type="Gene3D" id="1.25.40.10">
    <property type="entry name" value="Tetratricopeptide repeat domain"/>
    <property type="match status" value="3"/>
</dbReference>
<evidence type="ECO:0000256" key="9">
    <source>
        <dbReference type="ARBA" id="ARBA00023212"/>
    </source>
</evidence>
<comment type="caution">
    <text evidence="13">The sequence shown here is derived from an EMBL/GenBank/DDBJ whole genome shotgun (WGS) entry which is preliminary data.</text>
</comment>
<sequence length="1281" mass="146041">MTQKVMSLFLLNFQGDLGQGFTVNLTIWPDDSPNRNMIAGGNGRLPPAPEDLIRLYKAWKDAYKKYLNSYHYYLEIVARSSTHNDPATFAIKGRAVPTNASNIQEAERLKKIDYNACVLCENQLVERFNQWLKSLESKESEKSLSIVEKLRHHLGQSKNAGHRILVQSNDPDLRKMPWTKWSLLEDFSRTEIGLSQHNFEKRDIKVNRQINQVRILAILGKQANIEDEIKKLKNNNIDIKSVTNLAELDEPLWREPWDIIIFNGHSNSEHGTTGEFSLSETEKLTISNLRGHFNQAIERGLKLVIFNSCDGLGLAHQLGEGEKLYLSQVIVMRELLPAPVAPRFLGYFFEEFTQGVSLYEAMRLTKDRLLPLEKTEYPGISALPVICQNPAESSLFWSDFTPAKPTAIIPENLPNLTKIKFVGRENDLINLQEKLQTTEQPLAITAVAGMSGMGKTELANQYAHQHFNDYPGGICWLLGQMGKGKISLLTELAFFVKNKFNLILPDDLGDEEQIVAYCWEHWSGEGNVLVILDDVKNYQEVEPFLPRNKRFKILLTTQIDFSSNADVETYHLERLSREKSLELLESFVGQERLEKNRDIFTQLCEFLGDLPLGLVLAGQYLKELPKLPVVKYWENIQGKKITHDSLNPGKNVSRSEQTRRGIRAAFQLTWERIGEIAGVQELAAYFSLYALAPIPWEINREEENAEEQERALQNLRQWHILEERSENIYEIHALMRHFLQEKLTELDRGQELKRQFVRLMLNVANEIDYTLTNEIIVQVSPYIDHITEVARNYPDDLLGDFRESLITPYVRLGSFYQGQSFYESAEFWFKQGLSLAAANFPDDHTDIATCCSYLAGLYESQGRYEDAKPLYLRAIAIDEKSLPPDHPDLARDLNNLANLYYSQGRYEDAESLYLRAIAIDEKSLPPDHPDLATNLNNLAALYNSQGRYEDAEPLYLRAIAIKEKSLPPDHPDLATNLNNLAELYNSQGRYEEAEPLYLRAIAIVEKSLPPDHPDLASSLNNLASLYKSQGRYEEAEPLYLRAIAIDEKSLPPDHPSLATNLNNLAGLYESQGRYEEAEPLYLRAIAIDEKSLPPDHPDLATHLNNLAGLYRSQGRYEEAEPLYKRAIAIVEKSLPPDHPSLAGSLNNLAGLYYSQGRYEDAEPLFLRAIAIDEKSLPPDHPDLATFLSNLANLYNSQGRYEEAEPLFLRAIAIVEKSLPPDHPDLARDLNNLALLYESQGRYEDAELLYLRAIKIAIKSLGENHPNTKTIMQNYRRMLDKS</sequence>
<dbReference type="Proteomes" id="UP000641954">
    <property type="component" value="Unassembled WGS sequence"/>
</dbReference>
<dbReference type="Pfam" id="PF00931">
    <property type="entry name" value="NB-ARC"/>
    <property type="match status" value="1"/>
</dbReference>
<feature type="repeat" description="TPR" evidence="10">
    <location>
        <begin position="890"/>
        <end position="923"/>
    </location>
</feature>
<comment type="subcellular location">
    <subcellularLocation>
        <location evidence="1">Cytoplasm</location>
        <location evidence="1">Cytoskeleton</location>
    </subcellularLocation>
</comment>
<evidence type="ECO:0000256" key="6">
    <source>
        <dbReference type="ARBA" id="ARBA00022803"/>
    </source>
</evidence>
<dbReference type="InterPro" id="IPR024983">
    <property type="entry name" value="CHAT_dom"/>
</dbReference>
<keyword evidence="6 10" id="KW-0802">TPR repeat</keyword>
<evidence type="ECO:0000256" key="7">
    <source>
        <dbReference type="ARBA" id="ARBA00023054"/>
    </source>
</evidence>
<proteinExistence type="inferred from homology"/>
<dbReference type="InterPro" id="IPR019734">
    <property type="entry name" value="TPR_rpt"/>
</dbReference>
<reference evidence="13 14" key="1">
    <citation type="journal article" date="2020" name="ISME J.">
        <title>Comparative genomics reveals insights into cyanobacterial evolution and habitat adaptation.</title>
        <authorList>
            <person name="Chen M.Y."/>
            <person name="Teng W.K."/>
            <person name="Zhao L."/>
            <person name="Hu C.X."/>
            <person name="Zhou Y.K."/>
            <person name="Han B.P."/>
            <person name="Song L.R."/>
            <person name="Shu W.S."/>
        </authorList>
    </citation>
    <scope>NUCLEOTIDE SEQUENCE [LARGE SCALE GENOMIC DNA]</scope>
    <source>
        <strain evidence="13 14">FACHB-1370</strain>
    </source>
</reference>
<evidence type="ECO:0000256" key="10">
    <source>
        <dbReference type="PROSITE-ProRule" id="PRU00339"/>
    </source>
</evidence>
<evidence type="ECO:0000256" key="2">
    <source>
        <dbReference type="ARBA" id="ARBA00009622"/>
    </source>
</evidence>
<feature type="repeat" description="TPR" evidence="10">
    <location>
        <begin position="1184"/>
        <end position="1217"/>
    </location>
</feature>
<dbReference type="InterPro" id="IPR011990">
    <property type="entry name" value="TPR-like_helical_dom_sf"/>
</dbReference>
<feature type="repeat" description="TPR" evidence="10">
    <location>
        <begin position="1016"/>
        <end position="1049"/>
    </location>
</feature>
<evidence type="ECO:0000256" key="5">
    <source>
        <dbReference type="ARBA" id="ARBA00022737"/>
    </source>
</evidence>
<keyword evidence="14" id="KW-1185">Reference proteome</keyword>
<evidence type="ECO:0000256" key="3">
    <source>
        <dbReference type="ARBA" id="ARBA00022490"/>
    </source>
</evidence>
<dbReference type="PANTHER" id="PTHR45783">
    <property type="entry name" value="KINESIN LIGHT CHAIN"/>
    <property type="match status" value="1"/>
</dbReference>
<feature type="repeat" description="TPR" evidence="10">
    <location>
        <begin position="1142"/>
        <end position="1175"/>
    </location>
</feature>
<dbReference type="SUPFAM" id="SSF52540">
    <property type="entry name" value="P-loop containing nucleoside triphosphate hydrolases"/>
    <property type="match status" value="1"/>
</dbReference>
<dbReference type="PROSITE" id="PS50005">
    <property type="entry name" value="TPR"/>
    <property type="match status" value="8"/>
</dbReference>
<keyword evidence="7" id="KW-0175">Coiled coil</keyword>
<dbReference type="RefSeq" id="WP_190879059.1">
    <property type="nucleotide sequence ID" value="NZ_JACJSK010000021.1"/>
</dbReference>
<dbReference type="Pfam" id="PF13176">
    <property type="entry name" value="TPR_7"/>
    <property type="match status" value="1"/>
</dbReference>
<dbReference type="PRINTS" id="PR00381">
    <property type="entry name" value="KINESINLIGHT"/>
</dbReference>
<gene>
    <name evidence="13" type="ORF">H6G72_15745</name>
</gene>
<evidence type="ECO:0000256" key="1">
    <source>
        <dbReference type="ARBA" id="ARBA00004245"/>
    </source>
</evidence>
<evidence type="ECO:0000313" key="13">
    <source>
        <dbReference type="EMBL" id="MBD2545259.1"/>
    </source>
</evidence>
<feature type="domain" description="CHAT" evidence="12">
    <location>
        <begin position="220"/>
        <end position="402"/>
    </location>
</feature>
<comment type="similarity">
    <text evidence="2">Belongs to the kinesin light chain family.</text>
</comment>
<keyword evidence="5" id="KW-0677">Repeat</keyword>
<evidence type="ECO:0000256" key="4">
    <source>
        <dbReference type="ARBA" id="ARBA00022701"/>
    </source>
</evidence>
<organism evidence="13 14">
    <name type="scientific">Planktothricoides raciborskii FACHB-1370</name>
    <dbReference type="NCBI Taxonomy" id="2949576"/>
    <lineage>
        <taxon>Bacteria</taxon>
        <taxon>Bacillati</taxon>
        <taxon>Cyanobacteriota</taxon>
        <taxon>Cyanophyceae</taxon>
        <taxon>Oscillatoriophycideae</taxon>
        <taxon>Oscillatoriales</taxon>
        <taxon>Oscillatoriaceae</taxon>
        <taxon>Planktothricoides</taxon>
    </lineage>
</organism>